<dbReference type="InterPro" id="IPR001599">
    <property type="entry name" value="Macroglobln_a2"/>
</dbReference>
<evidence type="ECO:0000256" key="3">
    <source>
        <dbReference type="ARBA" id="ARBA00022525"/>
    </source>
</evidence>
<dbReference type="Pfam" id="PF01835">
    <property type="entry name" value="MG2"/>
    <property type="match status" value="1"/>
</dbReference>
<dbReference type="Gene3D" id="2.60.40.1940">
    <property type="match status" value="1"/>
</dbReference>
<dbReference type="Pfam" id="PF17789">
    <property type="entry name" value="MG4"/>
    <property type="match status" value="1"/>
</dbReference>
<dbReference type="InterPro" id="IPR008930">
    <property type="entry name" value="Terpenoid_cyclase/PrenylTrfase"/>
</dbReference>
<feature type="chain" id="PRO_5002420047" description="TEP1-F" evidence="12">
    <location>
        <begin position="24"/>
        <end position="1500"/>
    </location>
</feature>
<evidence type="ECO:0000256" key="9">
    <source>
        <dbReference type="ARBA" id="ARBA00057615"/>
    </source>
</evidence>
<dbReference type="PROSITE" id="PS00477">
    <property type="entry name" value="ALPHA_2_MACROGLOBULIN"/>
    <property type="match status" value="1"/>
</dbReference>
<dbReference type="Pfam" id="PF07703">
    <property type="entry name" value="A2M_BRD"/>
    <property type="match status" value="1"/>
</dbReference>
<feature type="signal peptide" evidence="12">
    <location>
        <begin position="1"/>
        <end position="23"/>
    </location>
</feature>
<proteinExistence type="evidence at transcript level"/>
<dbReference type="SMART" id="SM01361">
    <property type="entry name" value="A2M_recep"/>
    <property type="match status" value="1"/>
</dbReference>
<dbReference type="InterPro" id="IPR040839">
    <property type="entry name" value="MG4"/>
</dbReference>
<dbReference type="SMART" id="SM01360">
    <property type="entry name" value="A2M"/>
    <property type="match status" value="1"/>
</dbReference>
<dbReference type="Gene3D" id="2.60.40.690">
    <property type="entry name" value="Alpha-macroglobulin, receptor-binding domain"/>
    <property type="match status" value="1"/>
</dbReference>
<dbReference type="GO" id="GO:0005615">
    <property type="term" value="C:extracellular space"/>
    <property type="evidence" value="ECO:0007669"/>
    <property type="project" value="InterPro"/>
</dbReference>
<dbReference type="GO" id="GO:0004867">
    <property type="term" value="F:serine-type endopeptidase inhibitor activity"/>
    <property type="evidence" value="ECO:0007669"/>
    <property type="project" value="UniProtKB-KW"/>
</dbReference>
<dbReference type="InterPro" id="IPR050473">
    <property type="entry name" value="A2M/Complement_sys"/>
</dbReference>
<dbReference type="CDD" id="cd02897">
    <property type="entry name" value="A2M_2"/>
    <property type="match status" value="1"/>
</dbReference>
<name>A0A0E4FMX6_9CHEL</name>
<organism evidence="16">
    <name type="scientific">Ammothea sp. RS-2014</name>
    <dbReference type="NCBI Taxonomy" id="1569307"/>
    <lineage>
        <taxon>Eukaryota</taxon>
        <taxon>Metazoa</taxon>
        <taxon>Ecdysozoa</taxon>
        <taxon>Arthropoda</taxon>
        <taxon>Chelicerata</taxon>
        <taxon>Pycnogonida</taxon>
        <taxon>Pantopoda</taxon>
        <taxon>Ammotheidae</taxon>
        <taxon>Ammothea</taxon>
    </lineage>
</organism>
<dbReference type="SUPFAM" id="SSF49410">
    <property type="entry name" value="Alpha-macroglobulin receptor domain"/>
    <property type="match status" value="1"/>
</dbReference>
<comment type="function">
    <text evidence="9">Binds covalently through a thioester bond to the pathogen surface resulting in pathogen clearance.</text>
</comment>
<dbReference type="Gene3D" id="6.20.50.160">
    <property type="match status" value="1"/>
</dbReference>
<dbReference type="SUPFAM" id="SSF81296">
    <property type="entry name" value="E set domains"/>
    <property type="match status" value="1"/>
</dbReference>
<dbReference type="InterPro" id="IPR009048">
    <property type="entry name" value="A-macroglobulin_rcpt-bd"/>
</dbReference>
<dbReference type="Gene3D" id="2.60.40.1930">
    <property type="match status" value="2"/>
</dbReference>
<dbReference type="Gene3D" id="2.20.130.20">
    <property type="match status" value="1"/>
</dbReference>
<feature type="domain" description="Alpha-macroglobulin receptor-binding" evidence="15">
    <location>
        <begin position="1402"/>
        <end position="1491"/>
    </location>
</feature>
<dbReference type="Pfam" id="PF07678">
    <property type="entry name" value="TED_complement"/>
    <property type="match status" value="1"/>
</dbReference>
<dbReference type="InterPro" id="IPR014756">
    <property type="entry name" value="Ig_E-set"/>
</dbReference>
<reference evidence="16" key="1">
    <citation type="journal article" date="2015" name="Dev. Comp. Immunol.">
        <title>Evolution of the complement system in protostomes revealed by de novo transcriptome analysis of six species of Arthropoda.</title>
        <authorList>
            <person name="Sekiguchi R."/>
            <person name="Nonaka M."/>
        </authorList>
    </citation>
    <scope>NUCLEOTIDE SEQUENCE</scope>
</reference>
<dbReference type="SMART" id="SM01359">
    <property type="entry name" value="A2M_N_2"/>
    <property type="match status" value="1"/>
</dbReference>
<dbReference type="FunFam" id="1.50.10.20:FF:000001">
    <property type="entry name" value="CD109 isoform 1"/>
    <property type="match status" value="1"/>
</dbReference>
<dbReference type="Pfam" id="PF07677">
    <property type="entry name" value="A2M_recep"/>
    <property type="match status" value="1"/>
</dbReference>
<feature type="domain" description="Alpha-2-macroglobulin bait region" evidence="13">
    <location>
        <begin position="475"/>
        <end position="649"/>
    </location>
</feature>
<dbReference type="InterPro" id="IPR011625">
    <property type="entry name" value="A2M_N_BRD"/>
</dbReference>
<evidence type="ECO:0000259" key="13">
    <source>
        <dbReference type="SMART" id="SM01359"/>
    </source>
</evidence>
<dbReference type="InterPro" id="IPR036595">
    <property type="entry name" value="A-macroglobulin_rcpt-bd_sf"/>
</dbReference>
<keyword evidence="4" id="KW-0646">Protease inhibitor</keyword>
<sequence>MVATMKLLFVTSIFIAFSFPINAERGYLLTAPKEFHAGSSERLCLTLTDVKERGQVRVRLLQERKDIAIAEKLINYPSEDPCFLLEIPNTNFIKGRFEIKGRFGSVQYDFDSDDDYLDYSFDSDQYTFDSETKVSIKSRSTLTFVQTDKAVYKPGQKVQFRILTVNHVLEPDSTEISKIFIENPKGIRIAQWLAVKNENGLIQLDMQLSDEAPKGTWKISAQVQGLTKEQSFEVDEYVLPKFEVKVVPPRFLLPNMDSATWKICAKYTYGKNVQGTSTIVIGYRNTPLNEGNIAHYPHEKYEVKVDGCYELTVNKTVMRWYSALVDSKYIGVTSSVKEDGTGVEFTDSSVTLLHETPLKIDFEARNNEKYFRPGLPYFGKLVVKHPDKQAAFNALILICHKTKHLTECRNFTSDINGMIKFTIPPQKPEVQSLQISASAALYKSEKVGGELGRLIQQPSGEMTLKPWYSPTGSFMDVKPVHDVISCGEEVPLEVLYTTSGEDITLHYEVMSRGRIVDYGKKMYKYNANDYKEDAFVVRNTMNISNEKKELTNETVNYILPGSIGKFHLPIKMKAEMSPIARVLVYYIRSNSEVISAFATLDVMPCFLNKVSLNFEKNSIKPGTLARYKISASAKSLCAVGVVDKSVHLLKSSNQITVEKIFNILKSFDATNDNVHCRRSRRRRTRSDARIVRSVPFAPRPSRTEFADAPMSFEFSGLTYLTDNAVGTLAPCRRIIRYRKPVNRIQEDSRGRNQISARRGANRPSEIAEVLNADDDDNAGVNEAAEVRAYFPETWLWDLEIVGDGGYADKEAEIPHTITEWVGSMFCTSKAKGLGVSPPATIKAFQPFFVSYTLPYSVIRKEKVPIVVSVFNYLPECLPIQIKLQKNEGFTLLSNNYTHSMCVCGGKPATHQFRILPTSLGEVNLTVYSHSFNDSNKKICPEDKNASALIARDAITKPLLVEPEGFPQELTESVLFCPSEHQNGFEQDFEFMLPHDLVEGSARAFFSITGDIMGPSLSGLERLVALPIGCGEQNMIRFAPNIFVMQYLQGTNNVTKEIEKKALKFMKTGYQRQLNYRHSDGSYSAFGENDPEGSSWLTAFVVKSFAQARQFIDIDPIDLKKSTEWLLSKQQADGCFPFIGMVHHQDMKGGIGKNVPTALTAYVVISLLESETPIGQDQLDKAFECITKETAPSQYTVALTAYAYTLAGRYNLTEKLLDDLFSKSSTEGRGMYWPTSSKSVSIELGSYVILSLMKLGGAANKVKAMDIVRWIARQRNSNGGFVSTQDTVLALQAFAKYSVTLTQNAQDVAVTAKANGFDHTYAVKSTNRLLMQTDKIEELPNIVDVQATGSGCGLIQTTLKYNRNNVNASEAFELSAVGNTHKQGCKLRTLDICATYKIPKENSNMAVITVKMISGYIPVKDSLARLKKDKKLNLKRFEVDANYVNFYFDFLGNEKTCFTIHLEKEIDVEDAKPATISVFDYYISELKLEKSYSLPSVANCF</sequence>
<evidence type="ECO:0000256" key="5">
    <source>
        <dbReference type="ARBA" id="ARBA00022729"/>
    </source>
</evidence>
<comment type="subunit">
    <text evidence="10">Heterodimer of a TEP1-N chain and an TEP1-C chain non-covalently linked. Forms a complex composed of TEP1-N and TEP1-C heterodimer, LRIM1 and APL1C; the interaction stabilizes TEP1-N and TEP1-C heterodimer, prevents its binding to tissues while circulating in the hemolymph and protects the thioester bond from hydrolysis. Mature TEP1 and to a lesser extent full-length TEP1 interact with SPCLIP1; the interaction is induced by microbial infection.</text>
</comment>
<dbReference type="Pfam" id="PF00207">
    <property type="entry name" value="A2M"/>
    <property type="match status" value="1"/>
</dbReference>
<evidence type="ECO:0000256" key="12">
    <source>
        <dbReference type="SAM" id="SignalP"/>
    </source>
</evidence>
<dbReference type="EMBL" id="LC009025">
    <property type="protein sequence ID" value="BAR45604.1"/>
    <property type="molecule type" value="mRNA"/>
</dbReference>
<keyword evidence="8" id="KW-0325">Glycoprotein</keyword>
<dbReference type="InterPro" id="IPR041555">
    <property type="entry name" value="MG3"/>
</dbReference>
<dbReference type="SMART" id="SM01419">
    <property type="entry name" value="Thiol-ester_cl"/>
    <property type="match status" value="1"/>
</dbReference>
<evidence type="ECO:0000259" key="14">
    <source>
        <dbReference type="SMART" id="SM01360"/>
    </source>
</evidence>
<evidence type="ECO:0000256" key="7">
    <source>
        <dbReference type="ARBA" id="ARBA00023157"/>
    </source>
</evidence>
<dbReference type="InterPro" id="IPR002890">
    <property type="entry name" value="MG2"/>
</dbReference>
<gene>
    <name evidence="16" type="primary">A2M4</name>
</gene>
<dbReference type="Gene3D" id="2.60.120.1540">
    <property type="match status" value="1"/>
</dbReference>
<keyword evidence="6" id="KW-0722">Serine protease inhibitor</keyword>
<evidence type="ECO:0000256" key="2">
    <source>
        <dbReference type="ARBA" id="ARBA00010952"/>
    </source>
</evidence>
<comment type="subcellular location">
    <subcellularLocation>
        <location evidence="1">Secreted</location>
    </subcellularLocation>
</comment>
<dbReference type="Gene3D" id="1.50.10.20">
    <property type="match status" value="1"/>
</dbReference>
<evidence type="ECO:0000256" key="1">
    <source>
        <dbReference type="ARBA" id="ARBA00004613"/>
    </source>
</evidence>
<dbReference type="InterPro" id="IPR019742">
    <property type="entry name" value="MacrogloblnA2_CS"/>
</dbReference>
<dbReference type="InterPro" id="IPR013783">
    <property type="entry name" value="Ig-like_fold"/>
</dbReference>
<evidence type="ECO:0000256" key="10">
    <source>
        <dbReference type="ARBA" id="ARBA00063781"/>
    </source>
</evidence>
<evidence type="ECO:0000256" key="8">
    <source>
        <dbReference type="ARBA" id="ARBA00023180"/>
    </source>
</evidence>
<evidence type="ECO:0000256" key="11">
    <source>
        <dbReference type="ARBA" id="ARBA00078071"/>
    </source>
</evidence>
<dbReference type="PANTHER" id="PTHR11412">
    <property type="entry name" value="MACROGLOBULIN / COMPLEMENT"/>
    <property type="match status" value="1"/>
</dbReference>
<dbReference type="SUPFAM" id="SSF48239">
    <property type="entry name" value="Terpenoid cyclases/Protein prenyltransferases"/>
    <property type="match status" value="1"/>
</dbReference>
<comment type="similarity">
    <text evidence="2">Belongs to the protease inhibitor I39 (alpha-2-macroglobulin) family.</text>
</comment>
<dbReference type="Gene3D" id="2.60.40.10">
    <property type="entry name" value="Immunoglobulins"/>
    <property type="match status" value="2"/>
</dbReference>
<keyword evidence="5 12" id="KW-0732">Signal</keyword>
<evidence type="ECO:0000256" key="4">
    <source>
        <dbReference type="ARBA" id="ARBA00022690"/>
    </source>
</evidence>
<evidence type="ECO:0000256" key="6">
    <source>
        <dbReference type="ARBA" id="ARBA00022900"/>
    </source>
</evidence>
<dbReference type="PANTHER" id="PTHR11412:SF171">
    <property type="entry name" value="PREGNANCY ZONE PROTEIN-LIKE PROTEIN"/>
    <property type="match status" value="1"/>
</dbReference>
<dbReference type="InterPro" id="IPR041813">
    <property type="entry name" value="A2M_TED"/>
</dbReference>
<dbReference type="FunFam" id="2.60.40.1930:FF:000001">
    <property type="entry name" value="CD109 isoform 3"/>
    <property type="match status" value="1"/>
</dbReference>
<protein>
    <recommendedName>
        <fullName evidence="11">TEP1-F</fullName>
    </recommendedName>
</protein>
<feature type="domain" description="Alpha-2-macroglobulin" evidence="14">
    <location>
        <begin position="793"/>
        <end position="883"/>
    </location>
</feature>
<keyword evidence="3" id="KW-0964">Secreted</keyword>
<dbReference type="InterPro" id="IPR011626">
    <property type="entry name" value="Alpha-macroglobulin_TED"/>
</dbReference>
<evidence type="ECO:0000259" key="15">
    <source>
        <dbReference type="SMART" id="SM01361"/>
    </source>
</evidence>
<evidence type="ECO:0000313" key="16">
    <source>
        <dbReference type="EMBL" id="BAR45604.1"/>
    </source>
</evidence>
<keyword evidence="7" id="KW-1015">Disulfide bond</keyword>
<dbReference type="InterPro" id="IPR047565">
    <property type="entry name" value="Alpha-macroglob_thiol-ester_cl"/>
</dbReference>
<accession>A0A0E4FMX6</accession>
<dbReference type="Pfam" id="PF17791">
    <property type="entry name" value="MG3"/>
    <property type="match status" value="1"/>
</dbReference>